<dbReference type="PANTHER" id="PTHR11475:SF4">
    <property type="entry name" value="CHORION PEROXIDASE"/>
    <property type="match status" value="1"/>
</dbReference>
<dbReference type="GO" id="GO:0006979">
    <property type="term" value="P:response to oxidative stress"/>
    <property type="evidence" value="ECO:0007669"/>
    <property type="project" value="InterPro"/>
</dbReference>
<keyword evidence="3" id="KW-0325">Glycoprotein</keyword>
<evidence type="ECO:0000256" key="2">
    <source>
        <dbReference type="ARBA" id="ARBA00022525"/>
    </source>
</evidence>
<dbReference type="GO" id="GO:0005509">
    <property type="term" value="F:calcium ion binding"/>
    <property type="evidence" value="ECO:0007669"/>
    <property type="project" value="InterPro"/>
</dbReference>
<dbReference type="InterPro" id="IPR037120">
    <property type="entry name" value="Haem_peroxidase_sf_animal"/>
</dbReference>
<evidence type="ECO:0000256" key="3">
    <source>
        <dbReference type="ARBA" id="ARBA00023180"/>
    </source>
</evidence>
<dbReference type="InterPro" id="IPR018511">
    <property type="entry name" value="Hemolysin-typ_Ca-bd_CS"/>
</dbReference>
<dbReference type="InterPro" id="IPR010255">
    <property type="entry name" value="Haem_peroxidase_sf"/>
</dbReference>
<protein>
    <submittedName>
        <fullName evidence="5">Heme peroxidase</fullName>
    </submittedName>
</protein>
<gene>
    <name evidence="5" type="ORF">FPZ08_07975</name>
</gene>
<dbReference type="GO" id="GO:0005576">
    <property type="term" value="C:extracellular region"/>
    <property type="evidence" value="ECO:0007669"/>
    <property type="project" value="UniProtKB-SubCell"/>
</dbReference>
<dbReference type="GO" id="GO:0020037">
    <property type="term" value="F:heme binding"/>
    <property type="evidence" value="ECO:0007669"/>
    <property type="project" value="InterPro"/>
</dbReference>
<dbReference type="GO" id="GO:0004601">
    <property type="term" value="F:peroxidase activity"/>
    <property type="evidence" value="ECO:0007669"/>
    <property type="project" value="UniProtKB-KW"/>
</dbReference>
<keyword evidence="5" id="KW-0575">Peroxidase</keyword>
<dbReference type="SUPFAM" id="SSF48113">
    <property type="entry name" value="Heme-dependent peroxidases"/>
    <property type="match status" value="1"/>
</dbReference>
<accession>A0A5B8M0I6</accession>
<dbReference type="Pfam" id="PF00353">
    <property type="entry name" value="HemolysinCabind"/>
    <property type="match status" value="4"/>
</dbReference>
<evidence type="ECO:0000313" key="5">
    <source>
        <dbReference type="EMBL" id="QDZ13222.1"/>
    </source>
</evidence>
<dbReference type="OrthoDB" id="7876310at2"/>
<name>A0A5B8M0I6_9HYPH</name>
<keyword evidence="6" id="KW-1185">Reference proteome</keyword>
<keyword evidence="2" id="KW-0964">Secreted</keyword>
<dbReference type="SUPFAM" id="SSF51120">
    <property type="entry name" value="beta-Roll"/>
    <property type="match status" value="3"/>
</dbReference>
<dbReference type="Gene3D" id="1.10.640.10">
    <property type="entry name" value="Haem peroxidase domain superfamily, animal type"/>
    <property type="match status" value="1"/>
</dbReference>
<comment type="subcellular location">
    <subcellularLocation>
        <location evidence="1">Secreted</location>
    </subcellularLocation>
</comment>
<dbReference type="Gene3D" id="2.60.40.2700">
    <property type="match status" value="1"/>
</dbReference>
<proteinExistence type="predicted"/>
<reference evidence="5 6" key="1">
    <citation type="submission" date="2019-07" db="EMBL/GenBank/DDBJ databases">
        <title>Full genome sequence of Devosia sp. Gsoil 520.</title>
        <authorList>
            <person name="Im W.-T."/>
        </authorList>
    </citation>
    <scope>NUCLEOTIDE SEQUENCE [LARGE SCALE GENOMIC DNA]</scope>
    <source>
        <strain evidence="5 6">Gsoil 520</strain>
    </source>
</reference>
<keyword evidence="5" id="KW-0560">Oxidoreductase</keyword>
<dbReference type="PROSITE" id="PS50292">
    <property type="entry name" value="PEROXIDASE_3"/>
    <property type="match status" value="1"/>
</dbReference>
<dbReference type="CDD" id="cd09821">
    <property type="entry name" value="An_peroxidase_bacterial_2"/>
    <property type="match status" value="1"/>
</dbReference>
<dbReference type="Proteomes" id="UP000315364">
    <property type="component" value="Chromosome"/>
</dbReference>
<dbReference type="InterPro" id="IPR001343">
    <property type="entry name" value="Hemolysn_Ca-bd"/>
</dbReference>
<evidence type="ECO:0000256" key="4">
    <source>
        <dbReference type="SAM" id="MobiDB-lite"/>
    </source>
</evidence>
<feature type="region of interest" description="Disordered" evidence="4">
    <location>
        <begin position="1"/>
        <end position="25"/>
    </location>
</feature>
<dbReference type="PANTHER" id="PTHR11475">
    <property type="entry name" value="OXIDASE/PEROXIDASE"/>
    <property type="match status" value="1"/>
</dbReference>
<dbReference type="PROSITE" id="PS00330">
    <property type="entry name" value="HEMOLYSIN_CALCIUM"/>
    <property type="match status" value="7"/>
</dbReference>
<dbReference type="KEGG" id="dea:FPZ08_07975"/>
<dbReference type="EMBL" id="CP042304">
    <property type="protein sequence ID" value="QDZ13222.1"/>
    <property type="molecule type" value="Genomic_DNA"/>
</dbReference>
<dbReference type="Pfam" id="PF03098">
    <property type="entry name" value="An_peroxidase"/>
    <property type="match status" value="2"/>
</dbReference>
<evidence type="ECO:0000313" key="6">
    <source>
        <dbReference type="Proteomes" id="UP000315364"/>
    </source>
</evidence>
<organism evidence="5 6">
    <name type="scientific">Devosia ginsengisoli</name>
    <dbReference type="NCBI Taxonomy" id="400770"/>
    <lineage>
        <taxon>Bacteria</taxon>
        <taxon>Pseudomonadati</taxon>
        <taxon>Pseudomonadota</taxon>
        <taxon>Alphaproteobacteria</taxon>
        <taxon>Hyphomicrobiales</taxon>
        <taxon>Devosiaceae</taxon>
        <taxon>Devosia</taxon>
    </lineage>
</organism>
<dbReference type="InterPro" id="IPR019791">
    <property type="entry name" value="Haem_peroxidase_animal"/>
</dbReference>
<dbReference type="InterPro" id="IPR011049">
    <property type="entry name" value="Serralysin-like_metalloprot_C"/>
</dbReference>
<sequence length="1852" mass="196540">MPRMFDPYWRNDADGDEMPFGPPGSPVVDNTDYGVDGEANAPGDMTNAGHSGNVADADPRLISNLIVDQTPNNPAAIMAALQHAGFAGTAIQLNQAVLAISTPYALIRAAEIADNRVASWEKTIADLTDAIAALDPEIPEEAAQIGALSGVLAGANLALGPAQAAASAANSAAAGQQAILDAAAELHGVEFESDGKSIVLPNVAPDEGLSAPFNGWMTFFGQFFDHGLDLISKGGNGTVYVPLKPDDPLYVEGGFTNFMVLTRATRFDGPGADGVLGTADDTSGEQINVTTPFVDQNQTYTSHPSHQVFLREYAMVMDPELGHLVPMATGRMLDGTGGGLPTWKDVKDQAADLLGIELTDRDVFNIPLIRTDLYGEFIRGENGFPQVIIHVGPDGIPNTDDDEVMTGSADAPLNLNPNTGGVEPARTSHSFLDDIAHNAVPVLDTTGELRPDGIGLEVDPAGNAVQFDPLTGANLEYDNELLDKHFITGDGRGNENIGLTAVHHVFHSEHNRQVAAQKLEILKSGDAAFINEWLLTDLSVAEVAGLPSDAAALAAYGNTLAWDGERIFQAARFATEMQYQHLVFEEFGRKIQPLIDVFVFNTITDIDPAIFSEFANVVYRFGHSMLTEDIGRMFLNEEGQPIRYDANGVAVPVTDPLTTDNWNNDIGLIEAFLNPEAFDLGGTITHEQAAGAIFRGMTLVHGNEIDEFVVDALRNNLLGLPLDLATINIARGRDTGMPTLNQAREQLYAATNSTFVKPYANWTDFAANLKTPASIINFIAAYGTHASLLAAGDDVADRRAAATLLVLGGTGAPDDRLEFLNGTGAWAPGPGVDGIAGNSDDIETGINLIDLWIGGLAEKKMPFGGFLGSTFNAVFEAQLEMLQDLDRFYYLTRTQGLNLLNELENNAFSKLIMANTDMTNPGPDGVRGTEDDEVNYHVGVDSFAKHDYVLHVDPTKQVGADPTHEDPALNALGLTKVQRDNLATSGPDANYIRFIGGEHVVIGGTEGDDTIIADYGDDAIWGGGGNDRIEGGAGVDLIIGGAGDDIITDSGDTGDFIKGEDGDDVIANANGLDILMGGDGKDVFLVGVDATEVFAGEGDDFILGGADIDFLMGNEGDDWIEGGDGFDTLAGDNSELFFNSTIIGHDVLLAGENENDFDAESGDDIMVQGESVMRNEGMLGFDWAIHKDNRIAADSDMSIPIFTNVAADILRDRFDQTEGLSGWKYNDILRGDDRGSTEEIEPELSLRGHELTQAGVDRIDGLRELLGNLVAEIPQAVLDELATMTDAQALAKLETLIGFSGGNIILGGDGHDVMEGRGGDDFIHGDAWLNVRISIRALDGNGAVTATEAFTVDSLKQVVTVEGVTKPLSQFLLDGVIKPRQLHIVREILYDEDPSGDVDTAVFAGSKDWYEITHLDGGIVKVARREQEEIDPQVDEGVDTLVGIERIQFADQIYTIRETGNVDPTGRLQLGPLPAEEDQPLTVSAAAVRDLNNPDGMITTITYRWQIERNDGTGDYIDIPGASGSTFTPSDEHAGLRIRVLGLYTDGGGVIETVTSAPTDPVIGVNDQPTGPLLISDMTPTQGSELTATVAFTDPDGMTDAFEELLMTYRWQSAPNALGPWVDIADADGGNLRSFTPGADLVGRMLRVVVDYTDDATNPHQVISAITAVVGNLVISNDAVIVGDADGPLNEGDNFVQGGAASNSITGLGGSDIINGGDGADVIDGGAGQDTLNGGAGDDTIFGGAGDDIIVQGVDDGADSIDGGADLDTLRIVETALGADDIATVTLNAGGAHCRRQRGLDHGRGECSARSAWWHGHAGLCGGQQYLCRPAGRHCHRLFLHPGRRECNDRRG</sequence>
<dbReference type="Gene3D" id="2.150.10.10">
    <property type="entry name" value="Serralysin-like metalloprotease, C-terminal"/>
    <property type="match status" value="3"/>
</dbReference>
<evidence type="ECO:0000256" key="1">
    <source>
        <dbReference type="ARBA" id="ARBA00004613"/>
    </source>
</evidence>
<dbReference type="PRINTS" id="PR00313">
    <property type="entry name" value="CABNDNGRPT"/>
</dbReference>